<sequence length="103" mass="11313">MGENGFRSEAQIGFQGRKGYRFGYRYDSFPNSVLGIPFACDLDESLLEVYRIGMNVGDFFVAYACGDEKRDDRPVPGCQPAAACLFEAAGHYLLVLAVIEVCG</sequence>
<dbReference type="AlphaFoldDB" id="X1EGR6"/>
<name>X1EGR6_9ZZZZ</name>
<gene>
    <name evidence="1" type="ORF">S03H2_01173</name>
</gene>
<proteinExistence type="predicted"/>
<comment type="caution">
    <text evidence="1">The sequence shown here is derived from an EMBL/GenBank/DDBJ whole genome shotgun (WGS) entry which is preliminary data.</text>
</comment>
<protein>
    <submittedName>
        <fullName evidence="1">Uncharacterized protein</fullName>
    </submittedName>
</protein>
<accession>X1EGR6</accession>
<dbReference type="EMBL" id="BARU01000322">
    <property type="protein sequence ID" value="GAH19540.1"/>
    <property type="molecule type" value="Genomic_DNA"/>
</dbReference>
<organism evidence="1">
    <name type="scientific">marine sediment metagenome</name>
    <dbReference type="NCBI Taxonomy" id="412755"/>
    <lineage>
        <taxon>unclassified sequences</taxon>
        <taxon>metagenomes</taxon>
        <taxon>ecological metagenomes</taxon>
    </lineage>
</organism>
<evidence type="ECO:0000313" key="1">
    <source>
        <dbReference type="EMBL" id="GAH19540.1"/>
    </source>
</evidence>
<reference evidence="1" key="1">
    <citation type="journal article" date="2014" name="Front. Microbiol.">
        <title>High frequency of phylogenetically diverse reductive dehalogenase-homologous genes in deep subseafloor sedimentary metagenomes.</title>
        <authorList>
            <person name="Kawai M."/>
            <person name="Futagami T."/>
            <person name="Toyoda A."/>
            <person name="Takaki Y."/>
            <person name="Nishi S."/>
            <person name="Hori S."/>
            <person name="Arai W."/>
            <person name="Tsubouchi T."/>
            <person name="Morono Y."/>
            <person name="Uchiyama I."/>
            <person name="Ito T."/>
            <person name="Fujiyama A."/>
            <person name="Inagaki F."/>
            <person name="Takami H."/>
        </authorList>
    </citation>
    <scope>NUCLEOTIDE SEQUENCE</scope>
    <source>
        <strain evidence="1">Expedition CK06-06</strain>
    </source>
</reference>